<dbReference type="SMART" id="SM00028">
    <property type="entry name" value="TPR"/>
    <property type="match status" value="2"/>
</dbReference>
<sequence length="736" mass="81499">MQTEHSDLLPRYTTALIGRDAETAEIGALLTQGQRLISLVGASGAGKTRLAVDCARLYTDHFAGGSFFVSLVPIRAAGLVLATIAESLGIAPTSNQPLINTIAHSFAPQPSLLILDNIDHVIEAASDVQALVAAVPQLTVLVTSQVALNVAAETIYRVPLLSVPAADAHLSADEIMQYGAVQLFSERLRRLQPMLKFDQTQAQAIGEMCRLVQGLPLAVELVASHSRSLPPSDLVRMVRHHLRLGAAMIDKNSTMQRKEILWPVLDWCYRLLSPTLQVLFIRLGIFRGSWTLESAEAICAGIPDVPINVVEGLQTLVDKSLVQLETLPNGEQRYLMLDAVHSYAEGRLQRRREANHLQRLYSAYFTHLAESAEKPLLGAEQPLWMARLQSDIYNLRSVLDWAVEQHPATALRIAGSLWLFWFTKGYAQEARTWILQAWLREHEVEPAVRAKAAIAAGICAQYFADHADATLWYERGQALFKQVGDSFGEIRALHNLASLAYQQRYYQQAVVLGEDVVARWRAINDSSGEAAALSNLASSYTGLGRFDDAERCYQQSLQINRTIGNQVGIILCQSSRGWLACAIDNVQLAEQVLDEALNLALHNDARNLIPGVQGSLARVWYKSGQLQRAFQLLRPVFDLQAQIQNLEQSGDEMLTLAAILAEQYPTLANQALRFAEHMQDPYNQEHQPDPASLREFERIAERIGMFAGEPTPPAHLPTISEFLDLVDQTVDPRVLG</sequence>
<dbReference type="STRING" id="70996.SE18_18995"/>
<dbReference type="Pfam" id="PF25872">
    <property type="entry name" value="HTH_77"/>
    <property type="match status" value="1"/>
</dbReference>
<dbReference type="Gene3D" id="3.40.50.300">
    <property type="entry name" value="P-loop containing nucleotide triphosphate hydrolases"/>
    <property type="match status" value="1"/>
</dbReference>
<dbReference type="PANTHER" id="PTHR47691">
    <property type="entry name" value="REGULATOR-RELATED"/>
    <property type="match status" value="1"/>
</dbReference>
<dbReference type="Pfam" id="PF13374">
    <property type="entry name" value="TPR_10"/>
    <property type="match status" value="1"/>
</dbReference>
<dbReference type="SUPFAM" id="SSF52540">
    <property type="entry name" value="P-loop containing nucleoside triphosphate hydrolases"/>
    <property type="match status" value="1"/>
</dbReference>
<reference evidence="3 4" key="1">
    <citation type="submission" date="2015-07" db="EMBL/GenBank/DDBJ databases">
        <title>Whole genome sequence of Herpetosiphon geysericola DSM 7119.</title>
        <authorList>
            <person name="Hemp J."/>
            <person name="Ward L.M."/>
            <person name="Pace L.A."/>
            <person name="Fischer W.W."/>
        </authorList>
    </citation>
    <scope>NUCLEOTIDE SEQUENCE [LARGE SCALE GENOMIC DNA]</scope>
    <source>
        <strain evidence="3 4">DSM 7119</strain>
    </source>
</reference>
<dbReference type="Proteomes" id="UP000050277">
    <property type="component" value="Unassembled WGS sequence"/>
</dbReference>
<keyword evidence="4" id="KW-1185">Reference proteome</keyword>
<dbReference type="PROSITE" id="PS50005">
    <property type="entry name" value="TPR"/>
    <property type="match status" value="1"/>
</dbReference>
<dbReference type="Pfam" id="PF13424">
    <property type="entry name" value="TPR_12"/>
    <property type="match status" value="1"/>
</dbReference>
<accession>A0A0P6Y2Y6</accession>
<dbReference type="InterPro" id="IPR058852">
    <property type="entry name" value="HTH_77"/>
</dbReference>
<evidence type="ECO:0000256" key="1">
    <source>
        <dbReference type="PROSITE-ProRule" id="PRU00339"/>
    </source>
</evidence>
<comment type="caution">
    <text evidence="3">The sequence shown here is derived from an EMBL/GenBank/DDBJ whole genome shotgun (WGS) entry which is preliminary data.</text>
</comment>
<dbReference type="InterPro" id="IPR019734">
    <property type="entry name" value="TPR_rpt"/>
</dbReference>
<dbReference type="InterPro" id="IPR027417">
    <property type="entry name" value="P-loop_NTPase"/>
</dbReference>
<dbReference type="PANTHER" id="PTHR47691:SF3">
    <property type="entry name" value="HTH-TYPE TRANSCRIPTIONAL REGULATOR RV0890C-RELATED"/>
    <property type="match status" value="1"/>
</dbReference>
<name>A0A0P6Y2Y6_9CHLR</name>
<dbReference type="InterPro" id="IPR011990">
    <property type="entry name" value="TPR-like_helical_dom_sf"/>
</dbReference>
<protein>
    <recommendedName>
        <fullName evidence="2">Winged helix-turn-helix domain-containing protein</fullName>
    </recommendedName>
</protein>
<dbReference type="PRINTS" id="PR00364">
    <property type="entry name" value="DISEASERSIST"/>
</dbReference>
<evidence type="ECO:0000259" key="2">
    <source>
        <dbReference type="Pfam" id="PF25872"/>
    </source>
</evidence>
<gene>
    <name evidence="3" type="ORF">SE18_18995</name>
</gene>
<evidence type="ECO:0000313" key="4">
    <source>
        <dbReference type="Proteomes" id="UP000050277"/>
    </source>
</evidence>
<dbReference type="AlphaFoldDB" id="A0A0P6Y2Y6"/>
<proteinExistence type="predicted"/>
<dbReference type="SUPFAM" id="SSF48452">
    <property type="entry name" value="TPR-like"/>
    <property type="match status" value="1"/>
</dbReference>
<dbReference type="Gene3D" id="1.25.40.10">
    <property type="entry name" value="Tetratricopeptide repeat domain"/>
    <property type="match status" value="1"/>
</dbReference>
<organism evidence="3 4">
    <name type="scientific">Herpetosiphon geysericola</name>
    <dbReference type="NCBI Taxonomy" id="70996"/>
    <lineage>
        <taxon>Bacteria</taxon>
        <taxon>Bacillati</taxon>
        <taxon>Chloroflexota</taxon>
        <taxon>Chloroflexia</taxon>
        <taxon>Herpetosiphonales</taxon>
        <taxon>Herpetosiphonaceae</taxon>
        <taxon>Herpetosiphon</taxon>
    </lineage>
</organism>
<feature type="domain" description="Winged helix-turn-helix" evidence="2">
    <location>
        <begin position="272"/>
        <end position="348"/>
    </location>
</feature>
<dbReference type="OrthoDB" id="143373at2"/>
<keyword evidence="1" id="KW-0802">TPR repeat</keyword>
<dbReference type="EMBL" id="LGKP01000027">
    <property type="protein sequence ID" value="KPL83667.1"/>
    <property type="molecule type" value="Genomic_DNA"/>
</dbReference>
<feature type="repeat" description="TPR" evidence="1">
    <location>
        <begin position="530"/>
        <end position="563"/>
    </location>
</feature>
<evidence type="ECO:0000313" key="3">
    <source>
        <dbReference type="EMBL" id="KPL83667.1"/>
    </source>
</evidence>
<dbReference type="RefSeq" id="WP_054536042.1">
    <property type="nucleotide sequence ID" value="NZ_LGKP01000027.1"/>
</dbReference>